<accession>A0A1W1UXT3</accession>
<sequence length="370" mass="40439">MTKLALKDISLDLKQDARANKRTFAQHLQVLAEKGDLSEKLYIPEARDAQGNTVPAWKQIIARGAGIQPKGRHAATSVNDAFFTNDADRILFPLYIEERYREINNTRRNGLRLADLVADTVTAEGGATDIGIIRESDDDENADLSRIAEGAEFPVLRIESTGKTVVLYKFGGRLEATYEAILYASLSTFDRWLGNVARRSENNKIRTALRIIRNGDGNNNAAPNVDTLNVGTFELADIIALLQKAGDVGAEPTIVTGDPTEFAAMFSLDFISSPSSSARAAEDVRNTGTLPVLLGMEPRMAPIKSVLDGSRQLLAIDPSRGLTMAVDPRFDLVEYDTIIKRQIKVVQVSEKMGFAKTDIGVGTTLTRRSA</sequence>
<evidence type="ECO:0000313" key="2">
    <source>
        <dbReference type="Proteomes" id="UP000192582"/>
    </source>
</evidence>
<dbReference type="STRING" id="695939.SAMN00790413_03548"/>
<dbReference type="Pfam" id="PF25209">
    <property type="entry name" value="Phage_capsid_4"/>
    <property type="match status" value="1"/>
</dbReference>
<evidence type="ECO:0000313" key="1">
    <source>
        <dbReference type="EMBL" id="SMB85800.1"/>
    </source>
</evidence>
<dbReference type="Proteomes" id="UP000192582">
    <property type="component" value="Unassembled WGS sequence"/>
</dbReference>
<gene>
    <name evidence="1" type="ORF">SAMN00790413_03548</name>
</gene>
<reference evidence="1 2" key="1">
    <citation type="submission" date="2017-04" db="EMBL/GenBank/DDBJ databases">
        <authorList>
            <person name="Afonso C.L."/>
            <person name="Miller P.J."/>
            <person name="Scott M.A."/>
            <person name="Spackman E."/>
            <person name="Goraichik I."/>
            <person name="Dimitrov K.M."/>
            <person name="Suarez D.L."/>
            <person name="Swayne D.E."/>
        </authorList>
    </citation>
    <scope>NUCLEOTIDE SEQUENCE [LARGE SCALE GENOMIC DNA]</scope>
    <source>
        <strain evidence="1 2">KR-140</strain>
    </source>
</reference>
<dbReference type="EMBL" id="FWWU01000008">
    <property type="protein sequence ID" value="SMB85800.1"/>
    <property type="molecule type" value="Genomic_DNA"/>
</dbReference>
<keyword evidence="2" id="KW-1185">Reference proteome</keyword>
<proteinExistence type="predicted"/>
<dbReference type="OrthoDB" id="60009at2"/>
<dbReference type="RefSeq" id="WP_084047469.1">
    <property type="nucleotide sequence ID" value="NZ_FWWU01000008.1"/>
</dbReference>
<dbReference type="AlphaFoldDB" id="A0A1W1UXT3"/>
<evidence type="ECO:0008006" key="3">
    <source>
        <dbReference type="Google" id="ProtNLM"/>
    </source>
</evidence>
<protein>
    <recommendedName>
        <fullName evidence="3">Phage major capsid protein, HK97 family</fullName>
    </recommendedName>
</protein>
<name>A0A1W1UXT3_9DEIO</name>
<dbReference type="SUPFAM" id="SSF56563">
    <property type="entry name" value="Major capsid protein gp5"/>
    <property type="match status" value="1"/>
</dbReference>
<organism evidence="1 2">
    <name type="scientific">Deinococcus hopiensis KR-140</name>
    <dbReference type="NCBI Taxonomy" id="695939"/>
    <lineage>
        <taxon>Bacteria</taxon>
        <taxon>Thermotogati</taxon>
        <taxon>Deinococcota</taxon>
        <taxon>Deinococci</taxon>
        <taxon>Deinococcales</taxon>
        <taxon>Deinococcaceae</taxon>
        <taxon>Deinococcus</taxon>
    </lineage>
</organism>